<proteinExistence type="predicted"/>
<dbReference type="EnsemblPlants" id="KEH23890">
    <property type="protein sequence ID" value="KEH23890"/>
    <property type="gene ID" value="MTR_7g096550"/>
</dbReference>
<dbReference type="InterPro" id="IPR008974">
    <property type="entry name" value="TRAF-like"/>
</dbReference>
<dbReference type="InterPro" id="IPR002083">
    <property type="entry name" value="MATH/TRAF_dom"/>
</dbReference>
<name>A0A072UDL4_MEDTR</name>
<evidence type="ECO:0000313" key="4">
    <source>
        <dbReference type="Proteomes" id="UP000002051"/>
    </source>
</evidence>
<dbReference type="PROSITE" id="PS50144">
    <property type="entry name" value="MATH"/>
    <property type="match status" value="1"/>
</dbReference>
<dbReference type="HOGENOM" id="CLU_3090317_0_0_1"/>
<evidence type="ECO:0000313" key="2">
    <source>
        <dbReference type="EMBL" id="KEH23890.1"/>
    </source>
</evidence>
<dbReference type="EMBL" id="CM001223">
    <property type="protein sequence ID" value="KEH23890.1"/>
    <property type="molecule type" value="Genomic_DNA"/>
</dbReference>
<keyword evidence="4" id="KW-1185">Reference proteome</keyword>
<dbReference type="PANTHER" id="PTHR46162">
    <property type="entry name" value="TRAF-LIKE FAMILY PROTEIN"/>
    <property type="match status" value="1"/>
</dbReference>
<sequence>MDTKDDGISRSILEASPVHYIMKIQSFSLLTSNSIERYESGKFEAGGYKWYT</sequence>
<reference evidence="2 4" key="2">
    <citation type="journal article" date="2014" name="BMC Genomics">
        <title>An improved genome release (version Mt4.0) for the model legume Medicago truncatula.</title>
        <authorList>
            <person name="Tang H."/>
            <person name="Krishnakumar V."/>
            <person name="Bidwell S."/>
            <person name="Rosen B."/>
            <person name="Chan A."/>
            <person name="Zhou S."/>
            <person name="Gentzbittel L."/>
            <person name="Childs K.L."/>
            <person name="Yandell M."/>
            <person name="Gundlach H."/>
            <person name="Mayer K.F."/>
            <person name="Schwartz D.C."/>
            <person name="Town C.D."/>
        </authorList>
    </citation>
    <scope>GENOME REANNOTATION</scope>
    <source>
        <strain evidence="2">A17</strain>
        <strain evidence="3 4">cv. Jemalong A17</strain>
    </source>
</reference>
<reference evidence="3" key="3">
    <citation type="submission" date="2015-04" db="UniProtKB">
        <authorList>
            <consortium name="EnsemblPlants"/>
        </authorList>
    </citation>
    <scope>IDENTIFICATION</scope>
    <source>
        <strain evidence="3">cv. Jemalong A17</strain>
    </source>
</reference>
<dbReference type="PANTHER" id="PTHR46162:SF2">
    <property type="entry name" value="ANKYRIN REPEAT-CONTAINING PROTEIN-RELATED"/>
    <property type="match status" value="1"/>
</dbReference>
<accession>A0A072UDL4</accession>
<reference evidence="2 4" key="1">
    <citation type="journal article" date="2011" name="Nature">
        <title>The Medicago genome provides insight into the evolution of rhizobial symbioses.</title>
        <authorList>
            <person name="Young N.D."/>
            <person name="Debelle F."/>
            <person name="Oldroyd G.E."/>
            <person name="Geurts R."/>
            <person name="Cannon S.B."/>
            <person name="Udvardi M.K."/>
            <person name="Benedito V.A."/>
            <person name="Mayer K.F."/>
            <person name="Gouzy J."/>
            <person name="Schoof H."/>
            <person name="Van de Peer Y."/>
            <person name="Proost S."/>
            <person name="Cook D.R."/>
            <person name="Meyers B.C."/>
            <person name="Spannagl M."/>
            <person name="Cheung F."/>
            <person name="De Mita S."/>
            <person name="Krishnakumar V."/>
            <person name="Gundlach H."/>
            <person name="Zhou S."/>
            <person name="Mudge J."/>
            <person name="Bharti A.K."/>
            <person name="Murray J.D."/>
            <person name="Naoumkina M.A."/>
            <person name="Rosen B."/>
            <person name="Silverstein K.A."/>
            <person name="Tang H."/>
            <person name="Rombauts S."/>
            <person name="Zhao P.X."/>
            <person name="Zhou P."/>
            <person name="Barbe V."/>
            <person name="Bardou P."/>
            <person name="Bechner M."/>
            <person name="Bellec A."/>
            <person name="Berger A."/>
            <person name="Berges H."/>
            <person name="Bidwell S."/>
            <person name="Bisseling T."/>
            <person name="Choisne N."/>
            <person name="Couloux A."/>
            <person name="Denny R."/>
            <person name="Deshpande S."/>
            <person name="Dai X."/>
            <person name="Doyle J.J."/>
            <person name="Dudez A.M."/>
            <person name="Farmer A.D."/>
            <person name="Fouteau S."/>
            <person name="Franken C."/>
            <person name="Gibelin C."/>
            <person name="Gish J."/>
            <person name="Goldstein S."/>
            <person name="Gonzalez A.J."/>
            <person name="Green P.J."/>
            <person name="Hallab A."/>
            <person name="Hartog M."/>
            <person name="Hua A."/>
            <person name="Humphray S.J."/>
            <person name="Jeong D.H."/>
            <person name="Jing Y."/>
            <person name="Jocker A."/>
            <person name="Kenton S.M."/>
            <person name="Kim D.J."/>
            <person name="Klee K."/>
            <person name="Lai H."/>
            <person name="Lang C."/>
            <person name="Lin S."/>
            <person name="Macmil S.L."/>
            <person name="Magdelenat G."/>
            <person name="Matthews L."/>
            <person name="McCorrison J."/>
            <person name="Monaghan E.L."/>
            <person name="Mun J.H."/>
            <person name="Najar F.Z."/>
            <person name="Nicholson C."/>
            <person name="Noirot C."/>
            <person name="O'Bleness M."/>
            <person name="Paule C.R."/>
            <person name="Poulain J."/>
            <person name="Prion F."/>
            <person name="Qin B."/>
            <person name="Qu C."/>
            <person name="Retzel E.F."/>
            <person name="Riddle C."/>
            <person name="Sallet E."/>
            <person name="Samain S."/>
            <person name="Samson N."/>
            <person name="Sanders I."/>
            <person name="Saurat O."/>
            <person name="Scarpelli C."/>
            <person name="Schiex T."/>
            <person name="Segurens B."/>
            <person name="Severin A.J."/>
            <person name="Sherrier D.J."/>
            <person name="Shi R."/>
            <person name="Sims S."/>
            <person name="Singer S.R."/>
            <person name="Sinharoy S."/>
            <person name="Sterck L."/>
            <person name="Viollet A."/>
            <person name="Wang B.B."/>
            <person name="Wang K."/>
            <person name="Wang M."/>
            <person name="Wang X."/>
            <person name="Warfsmann J."/>
            <person name="Weissenbach J."/>
            <person name="White D.D."/>
            <person name="White J.D."/>
            <person name="Wiley G.B."/>
            <person name="Wincker P."/>
            <person name="Xing Y."/>
            <person name="Yang L."/>
            <person name="Yao Z."/>
            <person name="Ying F."/>
            <person name="Zhai J."/>
            <person name="Zhou L."/>
            <person name="Zuber A."/>
            <person name="Denarie J."/>
            <person name="Dixon R.A."/>
            <person name="May G.D."/>
            <person name="Schwartz D.C."/>
            <person name="Rogers J."/>
            <person name="Quetier F."/>
            <person name="Town C.D."/>
            <person name="Roe B.A."/>
        </authorList>
    </citation>
    <scope>NUCLEOTIDE SEQUENCE [LARGE SCALE GENOMIC DNA]</scope>
    <source>
        <strain evidence="2">A17</strain>
        <strain evidence="3 4">cv. Jemalong A17</strain>
    </source>
</reference>
<organism evidence="2 4">
    <name type="scientific">Medicago truncatula</name>
    <name type="common">Barrel medic</name>
    <name type="synonym">Medicago tribuloides</name>
    <dbReference type="NCBI Taxonomy" id="3880"/>
    <lineage>
        <taxon>Eukaryota</taxon>
        <taxon>Viridiplantae</taxon>
        <taxon>Streptophyta</taxon>
        <taxon>Embryophyta</taxon>
        <taxon>Tracheophyta</taxon>
        <taxon>Spermatophyta</taxon>
        <taxon>Magnoliopsida</taxon>
        <taxon>eudicotyledons</taxon>
        <taxon>Gunneridae</taxon>
        <taxon>Pentapetalae</taxon>
        <taxon>rosids</taxon>
        <taxon>fabids</taxon>
        <taxon>Fabales</taxon>
        <taxon>Fabaceae</taxon>
        <taxon>Papilionoideae</taxon>
        <taxon>50 kb inversion clade</taxon>
        <taxon>NPAAA clade</taxon>
        <taxon>Hologalegina</taxon>
        <taxon>IRL clade</taxon>
        <taxon>Trifolieae</taxon>
        <taxon>Medicago</taxon>
    </lineage>
</organism>
<dbReference type="STRING" id="3880.A0A072UDL4"/>
<evidence type="ECO:0000313" key="3">
    <source>
        <dbReference type="EnsemblPlants" id="KEH23890"/>
    </source>
</evidence>
<evidence type="ECO:0000259" key="1">
    <source>
        <dbReference type="PROSITE" id="PS50144"/>
    </source>
</evidence>
<dbReference type="Proteomes" id="UP000002051">
    <property type="component" value="Unassembled WGS sequence"/>
</dbReference>
<dbReference type="AlphaFoldDB" id="A0A072UDL4"/>
<protein>
    <submittedName>
        <fullName evidence="2">BTB/POZ and MATH domain protein</fullName>
    </submittedName>
</protein>
<dbReference type="SUPFAM" id="SSF49599">
    <property type="entry name" value="TRAF domain-like"/>
    <property type="match status" value="1"/>
</dbReference>
<feature type="domain" description="MATH" evidence="1">
    <location>
        <begin position="17"/>
        <end position="52"/>
    </location>
</feature>
<dbReference type="Gene3D" id="2.60.210.10">
    <property type="entry name" value="Apoptosis, Tumor Necrosis Factor Receptor Associated Protein 2, Chain A"/>
    <property type="match status" value="1"/>
</dbReference>
<gene>
    <name evidence="2" type="ordered locus">MTR_7g096550</name>
</gene>